<evidence type="ECO:0000256" key="2">
    <source>
        <dbReference type="SAM" id="Phobius"/>
    </source>
</evidence>
<dbReference type="EMBL" id="CP001197">
    <property type="protein sequence ID" value="ACL09567.1"/>
    <property type="molecule type" value="Genomic_DNA"/>
</dbReference>
<keyword evidence="2" id="KW-1133">Transmembrane helix</keyword>
<evidence type="ECO:0000313" key="5">
    <source>
        <dbReference type="EMBL" id="ACL09567.1"/>
    </source>
</evidence>
<dbReference type="InterPro" id="IPR011935">
    <property type="entry name" value="CHP02231"/>
</dbReference>
<feature type="domain" description="DUF4140" evidence="4">
    <location>
        <begin position="111"/>
        <end position="207"/>
    </location>
</feature>
<dbReference type="KEGG" id="dvm:DvMF_2628"/>
<proteinExistence type="predicted"/>
<gene>
    <name evidence="5" type="ordered locus">DvMF_2628</name>
</gene>
<dbReference type="InterPro" id="IPR025554">
    <property type="entry name" value="DUF4140"/>
</dbReference>
<evidence type="ECO:0008006" key="6">
    <source>
        <dbReference type="Google" id="ProtNLM"/>
    </source>
</evidence>
<keyword evidence="2" id="KW-0472">Membrane</keyword>
<keyword evidence="2" id="KW-0812">Transmembrane</keyword>
<protein>
    <recommendedName>
        <fullName evidence="6">DUF4139 domain-containing protein</fullName>
    </recommendedName>
</protein>
<sequence length="591" mass="62748">MMHPDDAPRRSARCSAFRHHMPPCPLALPRETCYRAGMRIFTIRGALRRPTVPFLSFPACGIASVTLAAALLLAPFAVQAAPQTQNAPAVPAQSAQSAGIADPLPAAPASVVLYPRSARVTVEDRVSVEAAPGGGQAFRLALPAGADPATLSVTIPGNGVASISIREADATESPRLARLRAELAGLRREAASVAGSIAATEARMALWSKPPVTNAPTADLERLDAQMARRLAELNATLPDLRDKQAALAARIDRLEQELNDAGGATRTAPTATVLLASPARGPLAVSYAYTLRDAGWRPAYRLEAFPDKGSVGFTFEAEIRQGGSVDWNGARLSVATVEPGTALQPPPLRDWQLRPILGVTPMPMAMKAAPMAAEAVALRADAAPAAPAVDEKATYEVWDLGPRTLPAGGSARVALRGETWPAAFRHTVRPAADPRAFLTASVTLPEPRHYPTGEALYVADGASVGSAPFSLAEDKADIFFGSDPMVSATMRLDERKSGREGLVNKQQTRTWAWTIEVANRRATPVSVRVEDPQPQPRDTAISLSVESDPKPATENHHLVWTLDVAPRATATIRHTVRATAPADMRLDDGR</sequence>
<dbReference type="PANTHER" id="PTHR31005:SF8">
    <property type="entry name" value="DUF4139 DOMAIN-CONTAINING PROTEIN"/>
    <property type="match status" value="1"/>
</dbReference>
<dbReference type="HOGENOM" id="CLU_010457_3_1_7"/>
<feature type="domain" description="DUF4139" evidence="3">
    <location>
        <begin position="286"/>
        <end position="582"/>
    </location>
</feature>
<feature type="region of interest" description="Disordered" evidence="1">
    <location>
        <begin position="527"/>
        <end position="553"/>
    </location>
</feature>
<evidence type="ECO:0000259" key="4">
    <source>
        <dbReference type="Pfam" id="PF13600"/>
    </source>
</evidence>
<dbReference type="InterPro" id="IPR037291">
    <property type="entry name" value="DUF4139"/>
</dbReference>
<feature type="transmembrane region" description="Helical" evidence="2">
    <location>
        <begin position="54"/>
        <end position="78"/>
    </location>
</feature>
<organism evidence="5">
    <name type="scientific">Nitratidesulfovibrio vulgaris (strain DSM 19637 / Miyazaki F)</name>
    <name type="common">Desulfovibrio vulgaris</name>
    <dbReference type="NCBI Taxonomy" id="883"/>
    <lineage>
        <taxon>Bacteria</taxon>
        <taxon>Pseudomonadati</taxon>
        <taxon>Thermodesulfobacteriota</taxon>
        <taxon>Desulfovibrionia</taxon>
        <taxon>Desulfovibrionales</taxon>
        <taxon>Desulfovibrionaceae</taxon>
        <taxon>Nitratidesulfovibrio</taxon>
    </lineage>
</organism>
<dbReference type="Pfam" id="PF13598">
    <property type="entry name" value="DUF4139"/>
    <property type="match status" value="1"/>
</dbReference>
<evidence type="ECO:0000259" key="3">
    <source>
        <dbReference type="Pfam" id="PF13598"/>
    </source>
</evidence>
<dbReference type="eggNOG" id="COG1196">
    <property type="taxonomic scope" value="Bacteria"/>
</dbReference>
<reference evidence="5" key="1">
    <citation type="submission" date="2008-10" db="EMBL/GenBank/DDBJ databases">
        <title>Complete sequence of Desulfovibrio vulgaris str. 'Miyazaki F'.</title>
        <authorList>
            <person name="Lucas S."/>
            <person name="Copeland A."/>
            <person name="Lapidus A."/>
            <person name="Glavina del Rio T."/>
            <person name="Dalin E."/>
            <person name="Tice H."/>
            <person name="Bruce D."/>
            <person name="Goodwin L."/>
            <person name="Pitluck S."/>
            <person name="Sims D."/>
            <person name="Brettin T."/>
            <person name="Detter J.C."/>
            <person name="Han C."/>
            <person name="Larimer F."/>
            <person name="Land M."/>
            <person name="Hauser L."/>
            <person name="Kyrpides N."/>
            <person name="Mikhailova N."/>
            <person name="Hazen T.C."/>
            <person name="Richardson P."/>
        </authorList>
    </citation>
    <scope>NUCLEOTIDE SEQUENCE</scope>
    <source>
        <strain evidence="5">Miyazaki F</strain>
    </source>
</reference>
<dbReference type="STRING" id="883.DvMF_2628"/>
<dbReference type="Pfam" id="PF13600">
    <property type="entry name" value="DUF4140"/>
    <property type="match status" value="1"/>
</dbReference>
<accession>B8DIQ6</accession>
<dbReference type="AlphaFoldDB" id="B8DIQ6"/>
<dbReference type="PANTHER" id="PTHR31005">
    <property type="entry name" value="DUF4139 DOMAIN-CONTAINING PROTEIN"/>
    <property type="match status" value="1"/>
</dbReference>
<evidence type="ECO:0000256" key="1">
    <source>
        <dbReference type="SAM" id="MobiDB-lite"/>
    </source>
</evidence>
<name>B8DIQ6_NITV9</name>